<dbReference type="GO" id="GO:0006457">
    <property type="term" value="P:protein folding"/>
    <property type="evidence" value="ECO:0007669"/>
    <property type="project" value="TreeGrafter"/>
</dbReference>
<keyword evidence="4" id="KW-1185">Reference proteome</keyword>
<dbReference type="InterPro" id="IPR045250">
    <property type="entry name" value="p23-like"/>
</dbReference>
<dbReference type="Proteomes" id="UP001295444">
    <property type="component" value="Chromosome 06"/>
</dbReference>
<organism evidence="3 4">
    <name type="scientific">Pelobates cultripes</name>
    <name type="common">Western spadefoot toad</name>
    <dbReference type="NCBI Taxonomy" id="61616"/>
    <lineage>
        <taxon>Eukaryota</taxon>
        <taxon>Metazoa</taxon>
        <taxon>Chordata</taxon>
        <taxon>Craniata</taxon>
        <taxon>Vertebrata</taxon>
        <taxon>Euteleostomi</taxon>
        <taxon>Amphibia</taxon>
        <taxon>Batrachia</taxon>
        <taxon>Anura</taxon>
        <taxon>Pelobatoidea</taxon>
        <taxon>Pelobatidae</taxon>
        <taxon>Pelobates</taxon>
    </lineage>
</organism>
<dbReference type="FunFam" id="2.60.40.790:FF:000003">
    <property type="entry name" value="prostaglandin E synthase 3"/>
    <property type="match status" value="1"/>
</dbReference>
<dbReference type="PANTHER" id="PTHR22932:SF4">
    <property type="entry name" value="PROTEIN PTGES3L-RELATED"/>
    <property type="match status" value="1"/>
</dbReference>
<sequence>MSPNDFGDRHSGEKYILEDLGELFRLIMSSAPFPLQSTALSVLCLPPACLPNTEVVNRQQAKTLWYDRPKYVHMEFCVENSSEVKVDIENNKVIFSCINEDNIQMYNEIHLYDTIQPKDSREKRSDRSITCFLRKMKEKVAWPRLTKENNKPAWLSVDFDNWRDWDAEEEGEMAMAEHYLDLINSVKDKKAPPSMDDLDDLD</sequence>
<evidence type="ECO:0000256" key="1">
    <source>
        <dbReference type="ARBA" id="ARBA00025733"/>
    </source>
</evidence>
<dbReference type="Pfam" id="PF04969">
    <property type="entry name" value="CS"/>
    <property type="match status" value="1"/>
</dbReference>
<dbReference type="PROSITE" id="PS51203">
    <property type="entry name" value="CS"/>
    <property type="match status" value="1"/>
</dbReference>
<dbReference type="InterPro" id="IPR008978">
    <property type="entry name" value="HSP20-like_chaperone"/>
</dbReference>
<dbReference type="SUPFAM" id="SSF49764">
    <property type="entry name" value="HSP20-like chaperones"/>
    <property type="match status" value="1"/>
</dbReference>
<reference evidence="3" key="1">
    <citation type="submission" date="2022-03" db="EMBL/GenBank/DDBJ databases">
        <authorList>
            <person name="Alioto T."/>
            <person name="Alioto T."/>
            <person name="Gomez Garrido J."/>
        </authorList>
    </citation>
    <scope>NUCLEOTIDE SEQUENCE</scope>
</reference>
<dbReference type="GO" id="GO:0005829">
    <property type="term" value="C:cytosol"/>
    <property type="evidence" value="ECO:0007669"/>
    <property type="project" value="TreeGrafter"/>
</dbReference>
<dbReference type="GO" id="GO:0051131">
    <property type="term" value="P:chaperone-mediated protein complex assembly"/>
    <property type="evidence" value="ECO:0007669"/>
    <property type="project" value="TreeGrafter"/>
</dbReference>
<protein>
    <recommendedName>
        <fullName evidence="2">CS domain-containing protein</fullName>
    </recommendedName>
</protein>
<accession>A0AAD1SMD4</accession>
<evidence type="ECO:0000313" key="3">
    <source>
        <dbReference type="EMBL" id="CAH2301986.1"/>
    </source>
</evidence>
<feature type="domain" description="CS" evidence="2">
    <location>
        <begin position="58"/>
        <end position="146"/>
    </location>
</feature>
<comment type="similarity">
    <text evidence="1">Belongs to the p23/wos2 family.</text>
</comment>
<evidence type="ECO:0000259" key="2">
    <source>
        <dbReference type="PROSITE" id="PS51203"/>
    </source>
</evidence>
<dbReference type="Gene3D" id="2.60.40.790">
    <property type="match status" value="1"/>
</dbReference>
<evidence type="ECO:0000313" key="4">
    <source>
        <dbReference type="Proteomes" id="UP001295444"/>
    </source>
</evidence>
<proteinExistence type="inferred from homology"/>
<dbReference type="EMBL" id="OW240917">
    <property type="protein sequence ID" value="CAH2301986.1"/>
    <property type="molecule type" value="Genomic_DNA"/>
</dbReference>
<dbReference type="GO" id="GO:0051087">
    <property type="term" value="F:protein-folding chaperone binding"/>
    <property type="evidence" value="ECO:0007669"/>
    <property type="project" value="TreeGrafter"/>
</dbReference>
<gene>
    <name evidence="3" type="ORF">PECUL_23A021853</name>
</gene>
<dbReference type="PANTHER" id="PTHR22932">
    <property type="entry name" value="TELOMERASE-BINDING PROTEIN P23 HSP90 CO-CHAPERONE"/>
    <property type="match status" value="1"/>
</dbReference>
<name>A0AAD1SMD4_PELCU</name>
<dbReference type="GO" id="GO:0051879">
    <property type="term" value="F:Hsp90 protein binding"/>
    <property type="evidence" value="ECO:0007669"/>
    <property type="project" value="InterPro"/>
</dbReference>
<dbReference type="InterPro" id="IPR007052">
    <property type="entry name" value="CS_dom"/>
</dbReference>
<dbReference type="AlphaFoldDB" id="A0AAD1SMD4"/>
<dbReference type="GO" id="GO:0005634">
    <property type="term" value="C:nucleus"/>
    <property type="evidence" value="ECO:0007669"/>
    <property type="project" value="TreeGrafter"/>
</dbReference>
<dbReference type="CDD" id="cd00237">
    <property type="entry name" value="p23"/>
    <property type="match status" value="1"/>
</dbReference>